<proteinExistence type="predicted"/>
<reference evidence="3 4" key="1">
    <citation type="journal article" date="2013" name="ISME J.">
        <title>A metabolic model for members of the genus Tetrasphaera involved in enhanced biological phosphorus removal.</title>
        <authorList>
            <person name="Kristiansen R."/>
            <person name="Nguyen H.T.T."/>
            <person name="Saunders A.M."/>
            <person name="Nielsen J.L."/>
            <person name="Wimmer R."/>
            <person name="Le V.Q."/>
            <person name="McIlroy S.J."/>
            <person name="Petrovski S."/>
            <person name="Seviour R.J."/>
            <person name="Calteau A."/>
            <person name="Nielsen K.L."/>
            <person name="Nielsen P.H."/>
        </authorList>
    </citation>
    <scope>NUCLEOTIDE SEQUENCE [LARGE SCALE GENOMIC DNA]</scope>
    <source>
        <strain evidence="3 4">Ben110</strain>
    </source>
</reference>
<dbReference type="AlphaFoldDB" id="W6JWF4"/>
<dbReference type="Pfam" id="PF00665">
    <property type="entry name" value="rve"/>
    <property type="match status" value="1"/>
</dbReference>
<dbReference type="InterPro" id="IPR012337">
    <property type="entry name" value="RNaseH-like_sf"/>
</dbReference>
<dbReference type="InterPro" id="IPR036397">
    <property type="entry name" value="RNaseH_sf"/>
</dbReference>
<dbReference type="PANTHER" id="PTHR46889">
    <property type="entry name" value="TRANSPOSASE INSF FOR INSERTION SEQUENCE IS3B-RELATED"/>
    <property type="match status" value="1"/>
</dbReference>
<accession>W6JWF4</accession>
<evidence type="ECO:0000313" key="4">
    <source>
        <dbReference type="Proteomes" id="UP000035763"/>
    </source>
</evidence>
<gene>
    <name evidence="3" type="ORF">BN11_2130002</name>
</gene>
<dbReference type="Pfam" id="PF13276">
    <property type="entry name" value="HTH_21"/>
    <property type="match status" value="1"/>
</dbReference>
<dbReference type="STRING" id="1193182.BN11_2130002"/>
<name>W6JWF4_9MICO</name>
<evidence type="ECO:0000259" key="2">
    <source>
        <dbReference type="PROSITE" id="PS50994"/>
    </source>
</evidence>
<dbReference type="Pfam" id="PF13333">
    <property type="entry name" value="rve_2"/>
    <property type="match status" value="1"/>
</dbReference>
<dbReference type="NCBIfam" id="NF033516">
    <property type="entry name" value="transpos_IS3"/>
    <property type="match status" value="1"/>
</dbReference>
<dbReference type="SUPFAM" id="SSF53098">
    <property type="entry name" value="Ribonuclease H-like"/>
    <property type="match status" value="1"/>
</dbReference>
<comment type="function">
    <text evidence="1">Involved in the transposition of the insertion sequence.</text>
</comment>
<dbReference type="InterPro" id="IPR001584">
    <property type="entry name" value="Integrase_cat-core"/>
</dbReference>
<feature type="domain" description="Integrase catalytic" evidence="2">
    <location>
        <begin position="106"/>
        <end position="269"/>
    </location>
</feature>
<protein>
    <submittedName>
        <fullName evidence="3">Integrase catalytic region</fullName>
    </submittedName>
</protein>
<evidence type="ECO:0000256" key="1">
    <source>
        <dbReference type="ARBA" id="ARBA00002286"/>
    </source>
</evidence>
<dbReference type="EMBL" id="CAJA01000128">
    <property type="protein sequence ID" value="CCH72940.1"/>
    <property type="molecule type" value="Genomic_DNA"/>
</dbReference>
<organism evidence="3 4">
    <name type="scientific">Nostocoides australiense Ben110</name>
    <dbReference type="NCBI Taxonomy" id="1193182"/>
    <lineage>
        <taxon>Bacteria</taxon>
        <taxon>Bacillati</taxon>
        <taxon>Actinomycetota</taxon>
        <taxon>Actinomycetes</taxon>
        <taxon>Micrococcales</taxon>
        <taxon>Intrasporangiaceae</taxon>
        <taxon>Nostocoides</taxon>
    </lineage>
</organism>
<dbReference type="Gene3D" id="3.30.420.10">
    <property type="entry name" value="Ribonuclease H-like superfamily/Ribonuclease H"/>
    <property type="match status" value="1"/>
</dbReference>
<sequence length="275" mass="31231">MCTWLGVSESGFYDWVKRPASATAKRRRKLGRLIRAIFVRHHGRYGYRRVHAELRRAGQYCDPQTVRSIMAELGLEACQPRASRRQTTKASREQVTIPDLVGRDFTATAPGARMVGDITYVRTGQGWLYLALVIDCYSRAIIGWAMADHYRTELISDAIRMAARHIKLPTEAIFHSDRGSNYTSDEYGRVLAELGIHRSVGRTGICFDNALAESTNGAIKVELVNREFYPTRASAYTAVARYIETYYNHQRLHSGLGYQTPREVLDGYQNYRPTA</sequence>
<dbReference type="Proteomes" id="UP000035763">
    <property type="component" value="Unassembled WGS sequence"/>
</dbReference>
<keyword evidence="4" id="KW-1185">Reference proteome</keyword>
<dbReference type="InterPro" id="IPR048020">
    <property type="entry name" value="Transpos_IS3"/>
</dbReference>
<dbReference type="InterPro" id="IPR050900">
    <property type="entry name" value="Transposase_IS3/IS150/IS904"/>
</dbReference>
<evidence type="ECO:0000313" key="3">
    <source>
        <dbReference type="EMBL" id="CCH72940.1"/>
    </source>
</evidence>
<dbReference type="GO" id="GO:0003676">
    <property type="term" value="F:nucleic acid binding"/>
    <property type="evidence" value="ECO:0007669"/>
    <property type="project" value="InterPro"/>
</dbReference>
<dbReference type="PANTHER" id="PTHR46889:SF4">
    <property type="entry name" value="TRANSPOSASE INSO FOR INSERTION SEQUENCE ELEMENT IS911B-RELATED"/>
    <property type="match status" value="1"/>
</dbReference>
<dbReference type="InterPro" id="IPR025948">
    <property type="entry name" value="HTH-like_dom"/>
</dbReference>
<dbReference type="GO" id="GO:0015074">
    <property type="term" value="P:DNA integration"/>
    <property type="evidence" value="ECO:0007669"/>
    <property type="project" value="InterPro"/>
</dbReference>
<comment type="caution">
    <text evidence="3">The sequence shown here is derived from an EMBL/GenBank/DDBJ whole genome shotgun (WGS) entry which is preliminary data.</text>
</comment>
<dbReference type="PROSITE" id="PS50994">
    <property type="entry name" value="INTEGRASE"/>
    <property type="match status" value="1"/>
</dbReference>